<dbReference type="SUPFAM" id="SSF52518">
    <property type="entry name" value="Thiamin diphosphate-binding fold (THDP-binding)"/>
    <property type="match status" value="1"/>
</dbReference>
<dbReference type="AlphaFoldDB" id="A0A1X0EWC8"/>
<gene>
    <name evidence="1" type="ORF">BST30_28970</name>
</gene>
<reference evidence="1 2" key="1">
    <citation type="submission" date="2017-02" db="EMBL/GenBank/DDBJ databases">
        <title>The new phylogeny of genus Mycobacterium.</title>
        <authorList>
            <person name="Tortoli E."/>
            <person name="Trovato A."/>
            <person name="Cirillo D.M."/>
        </authorList>
    </citation>
    <scope>NUCLEOTIDE SEQUENCE [LARGE SCALE GENOMIC DNA]</scope>
    <source>
        <strain evidence="1 2">DSM 45255</strain>
    </source>
</reference>
<accession>A0A1X0EWC8</accession>
<dbReference type="EMBL" id="MVHW01000151">
    <property type="protein sequence ID" value="ORA93815.1"/>
    <property type="molecule type" value="Genomic_DNA"/>
</dbReference>
<organism evidence="1 2">
    <name type="scientific">Mycobacterium mantenii</name>
    <dbReference type="NCBI Taxonomy" id="560555"/>
    <lineage>
        <taxon>Bacteria</taxon>
        <taxon>Bacillati</taxon>
        <taxon>Actinomycetota</taxon>
        <taxon>Actinomycetes</taxon>
        <taxon>Mycobacteriales</taxon>
        <taxon>Mycobacteriaceae</taxon>
        <taxon>Mycobacterium</taxon>
        <taxon>Mycobacterium avium complex (MAC)</taxon>
    </lineage>
</organism>
<dbReference type="InterPro" id="IPR029061">
    <property type="entry name" value="THDP-binding"/>
</dbReference>
<dbReference type="STRING" id="560555.BST30_28970"/>
<evidence type="ECO:0000313" key="1">
    <source>
        <dbReference type="EMBL" id="ORA93815.1"/>
    </source>
</evidence>
<dbReference type="Gene3D" id="3.40.50.1220">
    <property type="entry name" value="TPP-binding domain"/>
    <property type="match status" value="1"/>
</dbReference>
<comment type="caution">
    <text evidence="1">The sequence shown here is derived from an EMBL/GenBank/DDBJ whole genome shotgun (WGS) entry which is preliminary data.</text>
</comment>
<dbReference type="Proteomes" id="UP000192760">
    <property type="component" value="Unassembled WGS sequence"/>
</dbReference>
<name>A0A1X0EWC8_MYCNT</name>
<evidence type="ECO:0000313" key="2">
    <source>
        <dbReference type="Proteomes" id="UP000192760"/>
    </source>
</evidence>
<proteinExistence type="predicted"/>
<dbReference type="GO" id="GO:0000287">
    <property type="term" value="F:magnesium ion binding"/>
    <property type="evidence" value="ECO:0007669"/>
    <property type="project" value="UniProtKB-ARBA"/>
</dbReference>
<protein>
    <submittedName>
        <fullName evidence="1">Uncharacterized protein</fullName>
    </submittedName>
</protein>
<feature type="non-terminal residue" evidence="1">
    <location>
        <position position="79"/>
    </location>
</feature>
<dbReference type="Gene3D" id="3.40.50.970">
    <property type="match status" value="1"/>
</dbReference>
<sequence length="79" mass="9037">MVAIVREIGETPNQDAQAAWWKQIDEWRGNRGLFPYDKGDGSIIKPQTVIETLYEVTHGDAFINSDVGQLQMFASQYYK</sequence>
<feature type="non-terminal residue" evidence="1">
    <location>
        <position position="1"/>
    </location>
</feature>